<name>A0A9D1G667_9FIRM</name>
<evidence type="ECO:0000313" key="2">
    <source>
        <dbReference type="EMBL" id="HIS97876.1"/>
    </source>
</evidence>
<evidence type="ECO:0000313" key="3">
    <source>
        <dbReference type="Proteomes" id="UP000886876"/>
    </source>
</evidence>
<reference evidence="2" key="2">
    <citation type="journal article" date="2021" name="PeerJ">
        <title>Extensive microbial diversity within the chicken gut microbiome revealed by metagenomics and culture.</title>
        <authorList>
            <person name="Gilroy R."/>
            <person name="Ravi A."/>
            <person name="Getino M."/>
            <person name="Pursley I."/>
            <person name="Horton D.L."/>
            <person name="Alikhan N.F."/>
            <person name="Baker D."/>
            <person name="Gharbi K."/>
            <person name="Hall N."/>
            <person name="Watson M."/>
            <person name="Adriaenssens E.M."/>
            <person name="Foster-Nyarko E."/>
            <person name="Jarju S."/>
            <person name="Secka A."/>
            <person name="Antonio M."/>
            <person name="Oren A."/>
            <person name="Chaudhuri R.R."/>
            <person name="La Ragione R."/>
            <person name="Hildebrand F."/>
            <person name="Pallen M.J."/>
        </authorList>
    </citation>
    <scope>NUCLEOTIDE SEQUENCE</scope>
    <source>
        <strain evidence="2">ChiHecec3B27-6122</strain>
    </source>
</reference>
<dbReference type="Pfam" id="PF06207">
    <property type="entry name" value="DUF1002"/>
    <property type="match status" value="1"/>
</dbReference>
<dbReference type="AlphaFoldDB" id="A0A9D1G667"/>
<feature type="chain" id="PRO_5039708815" evidence="1">
    <location>
        <begin position="23"/>
        <end position="286"/>
    </location>
</feature>
<accession>A0A9D1G667</accession>
<protein>
    <submittedName>
        <fullName evidence="2">DUF1002 domain-containing protein</fullName>
    </submittedName>
</protein>
<keyword evidence="1" id="KW-0732">Signal</keyword>
<proteinExistence type="predicted"/>
<evidence type="ECO:0000256" key="1">
    <source>
        <dbReference type="SAM" id="SignalP"/>
    </source>
</evidence>
<comment type="caution">
    <text evidence="2">The sequence shown here is derived from an EMBL/GenBank/DDBJ whole genome shotgun (WGS) entry which is preliminary data.</text>
</comment>
<dbReference type="EMBL" id="DVJS01000197">
    <property type="protein sequence ID" value="HIS97876.1"/>
    <property type="molecule type" value="Genomic_DNA"/>
</dbReference>
<feature type="signal peptide" evidence="1">
    <location>
        <begin position="1"/>
        <end position="22"/>
    </location>
</feature>
<sequence length="286" mass="30979">MKRFISILLVCSLLIGAVPALAVDAGEARAVIGANLTEEQIADVYANFGIERGSVTELRVTNADERKYLEGYVDESIIGTNSISCVYIEVLEEGEGLDVTTSNINWCTSQMYVSALATAGITDAKIIVAAPFEVSGTAALTGVYLAYEDITGQELDETAKLVSTQELTLTAELAEQIGSYDSVEIVNELKLLLSETKGMTDDELRAEIVSIASDLGVTLTDTQIDQLISLCRSLEKLDPEQLKEKVESVQNTIAKLGQAKEKVTSFIESVKNVWNSVVDFFKNLFG</sequence>
<dbReference type="InterPro" id="IPR009343">
    <property type="entry name" value="DUF1002"/>
</dbReference>
<dbReference type="Proteomes" id="UP000886876">
    <property type="component" value="Unassembled WGS sequence"/>
</dbReference>
<reference evidence="2" key="1">
    <citation type="submission" date="2020-10" db="EMBL/GenBank/DDBJ databases">
        <authorList>
            <person name="Gilroy R."/>
        </authorList>
    </citation>
    <scope>NUCLEOTIDE SEQUENCE</scope>
    <source>
        <strain evidence="2">ChiHecec3B27-6122</strain>
    </source>
</reference>
<organism evidence="2 3">
    <name type="scientific">Candidatus Scatomorpha pullistercoris</name>
    <dbReference type="NCBI Taxonomy" id="2840929"/>
    <lineage>
        <taxon>Bacteria</taxon>
        <taxon>Bacillati</taxon>
        <taxon>Bacillota</taxon>
        <taxon>Clostridia</taxon>
        <taxon>Eubacteriales</taxon>
        <taxon>Candidatus Scatomorpha</taxon>
    </lineage>
</organism>
<gene>
    <name evidence="2" type="ORF">IAD42_07880</name>
</gene>